<feature type="domain" description="Helicase C-terminal" evidence="3">
    <location>
        <begin position="551"/>
        <end position="701"/>
    </location>
</feature>
<dbReference type="PANTHER" id="PTHR47962">
    <property type="entry name" value="ATP-DEPENDENT HELICASE LHR-RELATED-RELATED"/>
    <property type="match status" value="1"/>
</dbReference>
<feature type="domain" description="PLD phosphodiesterase" evidence="1">
    <location>
        <begin position="214"/>
        <end position="245"/>
    </location>
</feature>
<dbReference type="CDD" id="cd09203">
    <property type="entry name" value="PLDc_N_DEXD_b1"/>
    <property type="match status" value="1"/>
</dbReference>
<evidence type="ECO:0000313" key="5">
    <source>
        <dbReference type="Proteomes" id="UP001304461"/>
    </source>
</evidence>
<dbReference type="Pfam" id="PF00271">
    <property type="entry name" value="Helicase_C"/>
    <property type="match status" value="1"/>
</dbReference>
<dbReference type="CDD" id="cd18032">
    <property type="entry name" value="DEXHc_RE_I_III_res"/>
    <property type="match status" value="1"/>
</dbReference>
<evidence type="ECO:0000259" key="2">
    <source>
        <dbReference type="PROSITE" id="PS51192"/>
    </source>
</evidence>
<dbReference type="EMBL" id="JAYGHX010000006">
    <property type="protein sequence ID" value="MEA5391796.1"/>
    <property type="molecule type" value="Genomic_DNA"/>
</dbReference>
<sequence length="1060" mass="117855">MPDQPGPTGLYCHPLSNALYLVLANQPSALHQLVPLDPAEAPQRLARYLRQLSETALASLSEAQRQQHQLALVNRIVALLHQQAPSAIHPGDQLHPSARLLQELRAAPLPPGQAPITRPLIPLADGTLLVNAPSEPSVGMALQAEVPSADRIDLLCAFIKWSGLRLLQPVLSAYLQAGGELRVLSTVYLGATDRRALDWLAEHGAQVRVSTDTRRTRLHAKAWLFHRRTGASTAYIGSSNLSSAALLDGLEWNVRLAALETPAMLKKFQANFDAYWEEGEFEPYAATPDDQARLDHQLAVARGDDSATPTAPLAWFHLRAYAYQQEMLDQLEAERSLHQRFRNLVVAATGTGKTVLAAFDVARLHRDFPEQFPFPEPPRLLFIAHRKEILQQALLTFRQVLRDGSFGELQVDGERPSDGRHVFASVQSLAQQDPATIQPTAYDVVIVDEFHHAAAASYRRWLDHLRPKLLLGLTATPERADGLDILQWFDGRIAAELRLWTALDQGLLSPFHYFGIGDNTNLAALAWRQGGYVPAELSSLYTGDHHRVALILRQLHDKLADPQRMRALGFCVSVEHARFLASQFNAAGLAAEALSADSPREQRQDALRRLAVGELRILFAVDLFNEGLDIPSIDTVLLLRPTESAVVFLQQLGRGLRLSPDTGKSCLTVLDFIGQQHRRFRFDQRFRALLGGSRRQLESQLDQGFPFLPPGCRLVLDRVSQQAVLASLRASIPRQKAPLLGELRALASEGLIGPGSGLADWLEALAMEPADFYAVRGAGFTSLRRELGWLPGDPHPLEESLTRAIGAGLLHLDDPDRLRITAAALSDPTLPDPGLIGDRERRQWLMLSAQLCGTGKRWRPLPDALALLWQASAWRDELRQLLGLLAERSGRRLHQLPWALPIPVRVHGHYSRAEIEAAFGILRDDAPWIHREGVLWHEPSQTDLLFVTLNKSEALFSPSTRYRDLALGPSLFHWESQSTTTAASPTGQRYIHHEARGSRVLLFVREHRREGGRAGGVTEPFRCLGFARYESHEGERPMAIRWRLERPIPAGWMQGMGLAV</sequence>
<dbReference type="CDD" id="cd18799">
    <property type="entry name" value="SF2_C_EcoAI-like"/>
    <property type="match status" value="1"/>
</dbReference>
<keyword evidence="5" id="KW-1185">Reference proteome</keyword>
<dbReference type="InterPro" id="IPR052511">
    <property type="entry name" value="ATP-dep_Helicase"/>
</dbReference>
<name>A0ABU5RVJ6_9CYAN</name>
<gene>
    <name evidence="4" type="ORF">VB738_11065</name>
</gene>
<dbReference type="PROSITE" id="PS50035">
    <property type="entry name" value="PLD"/>
    <property type="match status" value="1"/>
</dbReference>
<dbReference type="Pfam" id="PF04851">
    <property type="entry name" value="ResIII"/>
    <property type="match status" value="1"/>
</dbReference>
<evidence type="ECO:0000259" key="3">
    <source>
        <dbReference type="PROSITE" id="PS51194"/>
    </source>
</evidence>
<comment type="caution">
    <text evidence="4">The sequence shown here is derived from an EMBL/GenBank/DDBJ whole genome shotgun (WGS) entry which is preliminary data.</text>
</comment>
<evidence type="ECO:0000313" key="4">
    <source>
        <dbReference type="EMBL" id="MEA5391796.1"/>
    </source>
</evidence>
<dbReference type="SMART" id="SM00487">
    <property type="entry name" value="DEXDc"/>
    <property type="match status" value="1"/>
</dbReference>
<dbReference type="InterPro" id="IPR021835">
    <property type="entry name" value="DUF3427"/>
</dbReference>
<dbReference type="RefSeq" id="WP_323305783.1">
    <property type="nucleotide sequence ID" value="NZ_JAYGHX010000006.1"/>
</dbReference>
<dbReference type="PROSITE" id="PS51194">
    <property type="entry name" value="HELICASE_CTER"/>
    <property type="match status" value="1"/>
</dbReference>
<feature type="domain" description="Helicase ATP-binding" evidence="2">
    <location>
        <begin position="334"/>
        <end position="495"/>
    </location>
</feature>
<dbReference type="InterPro" id="IPR014001">
    <property type="entry name" value="Helicase_ATP-bd"/>
</dbReference>
<dbReference type="Proteomes" id="UP001304461">
    <property type="component" value="Unassembled WGS sequence"/>
</dbReference>
<dbReference type="SUPFAM" id="SSF52540">
    <property type="entry name" value="P-loop containing nucleoside triphosphate hydrolases"/>
    <property type="match status" value="1"/>
</dbReference>
<dbReference type="Gene3D" id="3.30.870.10">
    <property type="entry name" value="Endonuclease Chain A"/>
    <property type="match status" value="1"/>
</dbReference>
<reference evidence="4 5" key="1">
    <citation type="submission" date="2023-12" db="EMBL/GenBank/DDBJ databases">
        <title>Baltic Sea Cyanobacteria.</title>
        <authorList>
            <person name="Delbaje E."/>
            <person name="Fewer D.P."/>
            <person name="Shishido T.K."/>
        </authorList>
    </citation>
    <scope>NUCLEOTIDE SEQUENCE [LARGE SCALE GENOMIC DNA]</scope>
    <source>
        <strain evidence="4 5">UHCC 0139</strain>
    </source>
</reference>
<accession>A0ABU5RVJ6</accession>
<dbReference type="SMART" id="SM00490">
    <property type="entry name" value="HELICc"/>
    <property type="match status" value="1"/>
</dbReference>
<dbReference type="InterPro" id="IPR006935">
    <property type="entry name" value="Helicase/UvrB_N"/>
</dbReference>
<dbReference type="Pfam" id="PF11907">
    <property type="entry name" value="DUF3427"/>
    <property type="match status" value="1"/>
</dbReference>
<evidence type="ECO:0000259" key="1">
    <source>
        <dbReference type="PROSITE" id="PS50035"/>
    </source>
</evidence>
<proteinExistence type="predicted"/>
<dbReference type="PANTHER" id="PTHR47962:SF7">
    <property type="entry name" value="MITOCHONDRIAL ATP-DEPENDENT HELICASE IRC3-RELATED"/>
    <property type="match status" value="1"/>
</dbReference>
<dbReference type="InterPro" id="IPR001736">
    <property type="entry name" value="PLipase_D/transphosphatidylase"/>
</dbReference>
<organism evidence="4 5">
    <name type="scientific">Cyanobium gracile UHCC 0139</name>
    <dbReference type="NCBI Taxonomy" id="3110308"/>
    <lineage>
        <taxon>Bacteria</taxon>
        <taxon>Bacillati</taxon>
        <taxon>Cyanobacteriota</taxon>
        <taxon>Cyanophyceae</taxon>
        <taxon>Synechococcales</taxon>
        <taxon>Prochlorococcaceae</taxon>
        <taxon>Cyanobium</taxon>
    </lineage>
</organism>
<dbReference type="InterPro" id="IPR001650">
    <property type="entry name" value="Helicase_C-like"/>
</dbReference>
<dbReference type="InterPro" id="IPR027417">
    <property type="entry name" value="P-loop_NTPase"/>
</dbReference>
<dbReference type="Gene3D" id="3.40.50.300">
    <property type="entry name" value="P-loop containing nucleotide triphosphate hydrolases"/>
    <property type="match status" value="2"/>
</dbReference>
<dbReference type="SUPFAM" id="SSF56024">
    <property type="entry name" value="Phospholipase D/nuclease"/>
    <property type="match status" value="1"/>
</dbReference>
<protein>
    <submittedName>
        <fullName evidence="4">DUF3427 domain-containing protein</fullName>
    </submittedName>
</protein>
<dbReference type="PROSITE" id="PS51192">
    <property type="entry name" value="HELICASE_ATP_BIND_1"/>
    <property type="match status" value="1"/>
</dbReference>